<dbReference type="InterPro" id="IPR001107">
    <property type="entry name" value="Band_7"/>
</dbReference>
<accession>A0A4R6XWX1</accession>
<sequence length="297" mass="33403">MTDKVSIAKFIPLVLILVLFLIGSRFWVSVPVGHVAVATLFGQVQTDTYPEGLTIPVNPLLKFHEFDVREQTHKERAQVPSQDQLQTSIEVSVQYRLNGGMASTILKETGNAESMINVQLVPKLRSLLREQGKSIKRAEDFFLEETQVQLQTDLTLGLADYLEPKGISVSAVLIRDISLPPFITKAIEAKKEREQEVEKQKAELERYRTEQQQLVAQAEAQRKAAEEEAKKRRLLADAQAYEIEKINTAIGNNPNYVKLQALEALKSISKDPASKIYFIDSDSPQPLPLMHLSDPNK</sequence>
<proteinExistence type="predicted"/>
<dbReference type="InterPro" id="IPR036013">
    <property type="entry name" value="Band_7/SPFH_dom_sf"/>
</dbReference>
<dbReference type="RefSeq" id="WP_099019371.1">
    <property type="nucleotide sequence ID" value="NZ_NIHB01000002.1"/>
</dbReference>
<evidence type="ECO:0000313" key="6">
    <source>
        <dbReference type="Proteomes" id="UP000295724"/>
    </source>
</evidence>
<dbReference type="SMART" id="SM00244">
    <property type="entry name" value="PHB"/>
    <property type="match status" value="1"/>
</dbReference>
<dbReference type="EMBL" id="SNZB01000002">
    <property type="protein sequence ID" value="TDR22754.1"/>
    <property type="molecule type" value="Genomic_DNA"/>
</dbReference>
<dbReference type="InterPro" id="IPR000163">
    <property type="entry name" value="Prohibitin"/>
</dbReference>
<evidence type="ECO:0000259" key="4">
    <source>
        <dbReference type="SMART" id="SM00244"/>
    </source>
</evidence>
<keyword evidence="3" id="KW-0812">Transmembrane</keyword>
<evidence type="ECO:0000256" key="2">
    <source>
        <dbReference type="SAM" id="Coils"/>
    </source>
</evidence>
<keyword evidence="5" id="KW-0645">Protease</keyword>
<dbReference type="PANTHER" id="PTHR42911:SF1">
    <property type="entry name" value="MODULATOR OF FTSH PROTEASE HFLC"/>
    <property type="match status" value="1"/>
</dbReference>
<dbReference type="GO" id="GO:0016020">
    <property type="term" value="C:membrane"/>
    <property type="evidence" value="ECO:0007669"/>
    <property type="project" value="UniProtKB-SubCell"/>
</dbReference>
<comment type="subcellular location">
    <subcellularLocation>
        <location evidence="1">Membrane</location>
        <topology evidence="1">Single-pass membrane protein</topology>
    </subcellularLocation>
</comment>
<dbReference type="CDD" id="cd03401">
    <property type="entry name" value="SPFH_prohibitin"/>
    <property type="match status" value="1"/>
</dbReference>
<gene>
    <name evidence="5" type="ORF">C8D91_1247</name>
</gene>
<feature type="coiled-coil region" evidence="2">
    <location>
        <begin position="183"/>
        <end position="244"/>
    </location>
</feature>
<keyword evidence="6" id="KW-1185">Reference proteome</keyword>
<dbReference type="GO" id="GO:0008233">
    <property type="term" value="F:peptidase activity"/>
    <property type="evidence" value="ECO:0007669"/>
    <property type="project" value="UniProtKB-KW"/>
</dbReference>
<comment type="caution">
    <text evidence="5">The sequence shown here is derived from an EMBL/GenBank/DDBJ whole genome shotgun (WGS) entry which is preliminary data.</text>
</comment>
<feature type="domain" description="Band 7" evidence="4">
    <location>
        <begin position="25"/>
        <end position="191"/>
    </location>
</feature>
<dbReference type="GO" id="GO:0006508">
    <property type="term" value="P:proteolysis"/>
    <property type="evidence" value="ECO:0007669"/>
    <property type="project" value="UniProtKB-KW"/>
</dbReference>
<keyword evidence="2" id="KW-0175">Coiled coil</keyword>
<dbReference type="Gene3D" id="3.30.479.30">
    <property type="entry name" value="Band 7 domain"/>
    <property type="match status" value="1"/>
</dbReference>
<evidence type="ECO:0000313" key="5">
    <source>
        <dbReference type="EMBL" id="TDR22754.1"/>
    </source>
</evidence>
<evidence type="ECO:0000256" key="3">
    <source>
        <dbReference type="SAM" id="Phobius"/>
    </source>
</evidence>
<reference evidence="5 6" key="1">
    <citation type="submission" date="2019-03" db="EMBL/GenBank/DDBJ databases">
        <title>Genomic Encyclopedia of Type Strains, Phase IV (KMG-IV): sequencing the most valuable type-strain genomes for metagenomic binning, comparative biology and taxonomic classification.</title>
        <authorList>
            <person name="Goeker M."/>
        </authorList>
    </citation>
    <scope>NUCLEOTIDE SEQUENCE [LARGE SCALE GENOMIC DNA]</scope>
    <source>
        <strain evidence="5 6">DSM 25488</strain>
    </source>
</reference>
<dbReference type="Pfam" id="PF01145">
    <property type="entry name" value="Band_7"/>
    <property type="match status" value="1"/>
</dbReference>
<dbReference type="OrthoDB" id="7057712at2"/>
<protein>
    <submittedName>
        <fullName evidence="5">Regulator of protease activity HflC (Stomatin/prohibitin superfamily)</fullName>
    </submittedName>
</protein>
<dbReference type="AlphaFoldDB" id="A0A4R6XWX1"/>
<keyword evidence="3" id="KW-1133">Transmembrane helix</keyword>
<keyword evidence="5" id="KW-0378">Hydrolase</keyword>
<dbReference type="PANTHER" id="PTHR42911">
    <property type="entry name" value="MODULATOR OF FTSH PROTEASE HFLC"/>
    <property type="match status" value="1"/>
</dbReference>
<feature type="transmembrane region" description="Helical" evidence="3">
    <location>
        <begin position="7"/>
        <end position="28"/>
    </location>
</feature>
<dbReference type="SUPFAM" id="SSF117892">
    <property type="entry name" value="Band 7/SPFH domain"/>
    <property type="match status" value="1"/>
</dbReference>
<evidence type="ECO:0000256" key="1">
    <source>
        <dbReference type="ARBA" id="ARBA00004167"/>
    </source>
</evidence>
<name>A0A4R6XWX1_9GAMM</name>
<keyword evidence="3" id="KW-0472">Membrane</keyword>
<dbReference type="Proteomes" id="UP000295724">
    <property type="component" value="Unassembled WGS sequence"/>
</dbReference>
<organism evidence="5 6">
    <name type="scientific">Marinicella litoralis</name>
    <dbReference type="NCBI Taxonomy" id="644220"/>
    <lineage>
        <taxon>Bacteria</taxon>
        <taxon>Pseudomonadati</taxon>
        <taxon>Pseudomonadota</taxon>
        <taxon>Gammaproteobacteria</taxon>
        <taxon>Lysobacterales</taxon>
        <taxon>Marinicellaceae</taxon>
        <taxon>Marinicella</taxon>
    </lineage>
</organism>